<keyword evidence="3" id="KW-1185">Reference proteome</keyword>
<evidence type="ECO:0000313" key="2">
    <source>
        <dbReference type="EMBL" id="KAF2481520.1"/>
    </source>
</evidence>
<reference evidence="2" key="1">
    <citation type="journal article" date="2020" name="Stud. Mycol.">
        <title>101 Dothideomycetes genomes: a test case for predicting lifestyles and emergence of pathogens.</title>
        <authorList>
            <person name="Haridas S."/>
            <person name="Albert R."/>
            <person name="Binder M."/>
            <person name="Bloem J."/>
            <person name="Labutti K."/>
            <person name="Salamov A."/>
            <person name="Andreopoulos B."/>
            <person name="Baker S."/>
            <person name="Barry K."/>
            <person name="Bills G."/>
            <person name="Bluhm B."/>
            <person name="Cannon C."/>
            <person name="Castanera R."/>
            <person name="Culley D."/>
            <person name="Daum C."/>
            <person name="Ezra D."/>
            <person name="Gonzalez J."/>
            <person name="Henrissat B."/>
            <person name="Kuo A."/>
            <person name="Liang C."/>
            <person name="Lipzen A."/>
            <person name="Lutzoni F."/>
            <person name="Magnuson J."/>
            <person name="Mondo S."/>
            <person name="Nolan M."/>
            <person name="Ohm R."/>
            <person name="Pangilinan J."/>
            <person name="Park H.-J."/>
            <person name="Ramirez L."/>
            <person name="Alfaro M."/>
            <person name="Sun H."/>
            <person name="Tritt A."/>
            <person name="Yoshinaga Y."/>
            <person name="Zwiers L.-H."/>
            <person name="Turgeon B."/>
            <person name="Goodwin S."/>
            <person name="Spatafora J."/>
            <person name="Crous P."/>
            <person name="Grigoriev I."/>
        </authorList>
    </citation>
    <scope>NUCLEOTIDE SEQUENCE</scope>
    <source>
        <strain evidence="2">CBS 113389</strain>
    </source>
</reference>
<feature type="compositionally biased region" description="Acidic residues" evidence="1">
    <location>
        <begin position="206"/>
        <end position="220"/>
    </location>
</feature>
<gene>
    <name evidence="2" type="ORF">BDY17DRAFT_326204</name>
</gene>
<accession>A0A6A6PN40</accession>
<dbReference type="RefSeq" id="XP_033588090.1">
    <property type="nucleotide sequence ID" value="XM_033737476.1"/>
</dbReference>
<feature type="compositionally biased region" description="Basic residues" evidence="1">
    <location>
        <begin position="339"/>
        <end position="348"/>
    </location>
</feature>
<protein>
    <submittedName>
        <fullName evidence="2">Uncharacterized protein</fullName>
    </submittedName>
</protein>
<feature type="compositionally biased region" description="Acidic residues" evidence="1">
    <location>
        <begin position="320"/>
        <end position="330"/>
    </location>
</feature>
<evidence type="ECO:0000313" key="3">
    <source>
        <dbReference type="Proteomes" id="UP000799767"/>
    </source>
</evidence>
<feature type="region of interest" description="Disordered" evidence="1">
    <location>
        <begin position="234"/>
        <end position="416"/>
    </location>
</feature>
<feature type="region of interest" description="Disordered" evidence="1">
    <location>
        <begin position="104"/>
        <end position="220"/>
    </location>
</feature>
<organism evidence="2 3">
    <name type="scientific">Neohortaea acidophila</name>
    <dbReference type="NCBI Taxonomy" id="245834"/>
    <lineage>
        <taxon>Eukaryota</taxon>
        <taxon>Fungi</taxon>
        <taxon>Dikarya</taxon>
        <taxon>Ascomycota</taxon>
        <taxon>Pezizomycotina</taxon>
        <taxon>Dothideomycetes</taxon>
        <taxon>Dothideomycetidae</taxon>
        <taxon>Mycosphaerellales</taxon>
        <taxon>Teratosphaeriaceae</taxon>
        <taxon>Neohortaea</taxon>
    </lineage>
</organism>
<feature type="region of interest" description="Disordered" evidence="1">
    <location>
        <begin position="444"/>
        <end position="479"/>
    </location>
</feature>
<dbReference type="Proteomes" id="UP000799767">
    <property type="component" value="Unassembled WGS sequence"/>
</dbReference>
<dbReference type="GeneID" id="54478478"/>
<feature type="compositionally biased region" description="Basic and acidic residues" evidence="1">
    <location>
        <begin position="161"/>
        <end position="173"/>
    </location>
</feature>
<feature type="compositionally biased region" description="Acidic residues" evidence="1">
    <location>
        <begin position="45"/>
        <end position="59"/>
    </location>
</feature>
<feature type="compositionally biased region" description="Low complexity" evidence="1">
    <location>
        <begin position="234"/>
        <end position="243"/>
    </location>
</feature>
<evidence type="ECO:0000256" key="1">
    <source>
        <dbReference type="SAM" id="MobiDB-lite"/>
    </source>
</evidence>
<proteinExistence type="predicted"/>
<feature type="region of interest" description="Disordered" evidence="1">
    <location>
        <begin position="20"/>
        <end position="67"/>
    </location>
</feature>
<sequence length="479" mass="53143">MQEAGLLGVPASQLLPAQKQKLDSILMPPPRWTNRADSGLMPTSTDEEDDAEEEDDPPDEVPMKKYKGYSKSIRAFAMGTPGMEEGGPEDDEIELSPGLKKIIDGVLMPPPEWTRHEDSGLPEWKPRQTPASKQQGQKKIPMSAKAKKILDTLLMPPPKWTRHEDSGLPDRKPQQKSGSKKTHKTPSSITTTEGAGKKRKLKSQMEEDDEDYEPPWVEELEGPWVSAAKRLKLNNGSSSSFGFRSPGTQRQTSKKRNRVMDEDDNGLDEWAADLKKGKPKKTGSGKQVSGQSSLSGRRLETPPPTSRTRKAEFKDKFDHDSDEEFDDLDLELLGMLGTRHSKGKKRKLKETDLGNEESVQQPPTSKPRLSWSPTSTSPRELKGYISPPTTSPQAPEGYISATELQRNANARAPDPLDVDAITAEDFELDERLLDALLADLHGDDQQQEVNVNDGKIGEKVCDEDDGWNSDMDAPSVDDD</sequence>
<feature type="compositionally biased region" description="Acidic residues" evidence="1">
    <location>
        <begin position="261"/>
        <end position="271"/>
    </location>
</feature>
<name>A0A6A6PN40_9PEZI</name>
<dbReference type="EMBL" id="MU001638">
    <property type="protein sequence ID" value="KAF2481520.1"/>
    <property type="molecule type" value="Genomic_DNA"/>
</dbReference>
<feature type="compositionally biased region" description="Basic and acidic residues" evidence="1">
    <location>
        <begin position="309"/>
        <end position="319"/>
    </location>
</feature>
<dbReference type="AlphaFoldDB" id="A0A6A6PN40"/>